<evidence type="ECO:0000313" key="6">
    <source>
        <dbReference type="Proteomes" id="UP000282876"/>
    </source>
</evidence>
<evidence type="ECO:0000256" key="1">
    <source>
        <dbReference type="ARBA" id="ARBA00004123"/>
    </source>
</evidence>
<dbReference type="OrthoDB" id="2186329at2759"/>
<name>A0A437AK32_9MICR</name>
<dbReference type="InterPro" id="IPR001870">
    <property type="entry name" value="B30.2/SPRY"/>
</dbReference>
<sequence length="182" mass="20571">MAKEKSKYKLTQINSKRRFLKTKLSPKCSDLIKIHEDNLTAENQSGYKTVCSDTGTISTQYFEINVIKSVGIRIGFIQSDAEMNGPIGIDSKGYSYGNVNGYKFFNSIRRKYGCSFKEKDIIGALLYRESGTSFIKFYKNGKDLGVAFYNIPHELFYPAVSLYGGSVVNFNFGPYFAYPLDN</sequence>
<dbReference type="GO" id="GO:0008168">
    <property type="term" value="F:methyltransferase activity"/>
    <property type="evidence" value="ECO:0007669"/>
    <property type="project" value="UniProtKB-KW"/>
</dbReference>
<dbReference type="GO" id="GO:0000976">
    <property type="term" value="F:transcription cis-regulatory region binding"/>
    <property type="evidence" value="ECO:0007669"/>
    <property type="project" value="TreeGrafter"/>
</dbReference>
<dbReference type="VEuPathDB" id="MicrosporidiaDB:TUBRATIS_21210"/>
<dbReference type="InterPro" id="IPR003877">
    <property type="entry name" value="SPRY_dom"/>
</dbReference>
<dbReference type="GO" id="GO:0048188">
    <property type="term" value="C:Set1C/COMPASS complex"/>
    <property type="evidence" value="ECO:0007669"/>
    <property type="project" value="InterPro"/>
</dbReference>
<keyword evidence="2" id="KW-0539">Nucleus</keyword>
<keyword evidence="6" id="KW-1185">Reference proteome</keyword>
<dbReference type="SMART" id="SM00449">
    <property type="entry name" value="SPRY"/>
    <property type="match status" value="1"/>
</dbReference>
<dbReference type="GO" id="GO:0032259">
    <property type="term" value="P:methylation"/>
    <property type="evidence" value="ECO:0007669"/>
    <property type="project" value="UniProtKB-KW"/>
</dbReference>
<protein>
    <submittedName>
        <fullName evidence="5">Set1 Ash2 histone methyltransferase complex</fullName>
    </submittedName>
</protein>
<evidence type="ECO:0000259" key="4">
    <source>
        <dbReference type="PROSITE" id="PS50188"/>
    </source>
</evidence>
<dbReference type="STRING" id="291195.A0A437AK32"/>
<comment type="similarity">
    <text evidence="3">Belongs to the cclA family.</text>
</comment>
<proteinExistence type="inferred from homology"/>
<dbReference type="AlphaFoldDB" id="A0A437AK32"/>
<dbReference type="Proteomes" id="UP000282876">
    <property type="component" value="Unassembled WGS sequence"/>
</dbReference>
<keyword evidence="5" id="KW-0489">Methyltransferase</keyword>
<dbReference type="InterPro" id="IPR037353">
    <property type="entry name" value="ASH2"/>
</dbReference>
<accession>A0A437AK32</accession>
<dbReference type="SUPFAM" id="SSF49899">
    <property type="entry name" value="Concanavalin A-like lectins/glucanases"/>
    <property type="match status" value="1"/>
</dbReference>
<dbReference type="PROSITE" id="PS50188">
    <property type="entry name" value="B302_SPRY"/>
    <property type="match status" value="1"/>
</dbReference>
<dbReference type="InterPro" id="IPR013320">
    <property type="entry name" value="ConA-like_dom_sf"/>
</dbReference>
<dbReference type="CDD" id="cd12872">
    <property type="entry name" value="SPRY_Ash2"/>
    <property type="match status" value="1"/>
</dbReference>
<dbReference type="InterPro" id="IPR043136">
    <property type="entry name" value="B30.2/SPRY_sf"/>
</dbReference>
<evidence type="ECO:0000256" key="3">
    <source>
        <dbReference type="ARBA" id="ARBA00038149"/>
    </source>
</evidence>
<dbReference type="Pfam" id="PF00622">
    <property type="entry name" value="SPRY"/>
    <property type="match status" value="1"/>
</dbReference>
<organism evidence="5 6">
    <name type="scientific">Tubulinosema ratisbonensis</name>
    <dbReference type="NCBI Taxonomy" id="291195"/>
    <lineage>
        <taxon>Eukaryota</taxon>
        <taxon>Fungi</taxon>
        <taxon>Fungi incertae sedis</taxon>
        <taxon>Microsporidia</taxon>
        <taxon>Tubulinosematoidea</taxon>
        <taxon>Tubulinosematidae</taxon>
        <taxon>Tubulinosema</taxon>
    </lineage>
</organism>
<feature type="domain" description="B30.2/SPRY" evidence="4">
    <location>
        <begin position="1"/>
        <end position="177"/>
    </location>
</feature>
<dbReference type="PANTHER" id="PTHR10598:SF0">
    <property type="entry name" value="SET1_ASH2 HISTONE METHYLTRANSFERASE COMPLEX SUBUNIT ASH2"/>
    <property type="match status" value="1"/>
</dbReference>
<comment type="caution">
    <text evidence="5">The sequence shown here is derived from an EMBL/GenBank/DDBJ whole genome shotgun (WGS) entry which is preliminary data.</text>
</comment>
<evidence type="ECO:0000256" key="2">
    <source>
        <dbReference type="ARBA" id="ARBA00023242"/>
    </source>
</evidence>
<evidence type="ECO:0000313" key="5">
    <source>
        <dbReference type="EMBL" id="RVD91428.1"/>
    </source>
</evidence>
<dbReference type="Gene3D" id="2.60.120.920">
    <property type="match status" value="1"/>
</dbReference>
<dbReference type="PANTHER" id="PTHR10598">
    <property type="entry name" value="SET1/ASH2 HISTONE METHYLTRANSFERASE COMPLEX SUBUNIT ASH2"/>
    <property type="match status" value="1"/>
</dbReference>
<gene>
    <name evidence="5" type="ORF">TUBRATIS_21210</name>
</gene>
<reference evidence="5 6" key="1">
    <citation type="submission" date="2018-10" db="EMBL/GenBank/DDBJ databases">
        <title>Draft genome sequence of the microsporidian Tubulinosema ratisbonensis.</title>
        <authorList>
            <person name="Polonais V."/>
            <person name="Peyretaillade E."/>
            <person name="Niehus S."/>
            <person name="Wawrzyniak I."/>
            <person name="Franchet A."/>
            <person name="Gaspin C."/>
            <person name="Reichstadt M."/>
            <person name="Belser C."/>
            <person name="Labadie K."/>
            <person name="Delbac F."/>
            <person name="Ferrandon D."/>
        </authorList>
    </citation>
    <scope>NUCLEOTIDE SEQUENCE [LARGE SCALE GENOMIC DNA]</scope>
    <source>
        <strain evidence="5 6">Franzen</strain>
    </source>
</reference>
<dbReference type="EMBL" id="RCSS01000526">
    <property type="protein sequence ID" value="RVD91428.1"/>
    <property type="molecule type" value="Genomic_DNA"/>
</dbReference>
<comment type="subcellular location">
    <subcellularLocation>
        <location evidence="1">Nucleus</location>
    </subcellularLocation>
</comment>
<keyword evidence="5" id="KW-0808">Transferase</keyword>